<evidence type="ECO:0008006" key="5">
    <source>
        <dbReference type="Google" id="ProtNLM"/>
    </source>
</evidence>
<accession>A0A175AA64</accession>
<dbReference type="AlphaFoldDB" id="A0A175AA64"/>
<sequence length="349" mass="37575">MIKIDKIRKCMITALMAMSLLTVTACGAKKDMASNKAAENIEQSTETATVAKAKDMQMQVKDADGNTVTLTGDATINEAGEMVFEGKDSAGNVVKVTGTAEKTGDGSFKVKEAAVAGTAKVVADNGQETEVSNENKENVTVDEIKDTTTEVVKNDTSDNKQESGGTDIGKNDNTTDVTKPAEGNNTGNTAETPAPDNKQDNGDNSSTSDATPSTPEHTHTWNPVTTTVHHEATGHYTDVVVGTRTVVDKEAWDEPVYEWKYMGKTRCKGCGQVFNTASECFDHQDEMADNGDYTHGSYESIAEKVQTDTIHHEAETHEEDIKEKQWVEDTAAYDETVITGYTCSCGATK</sequence>
<organism evidence="3 4">
    <name type="scientific">Lachnospira eligens</name>
    <dbReference type="NCBI Taxonomy" id="39485"/>
    <lineage>
        <taxon>Bacteria</taxon>
        <taxon>Bacillati</taxon>
        <taxon>Bacillota</taxon>
        <taxon>Clostridia</taxon>
        <taxon>Lachnospirales</taxon>
        <taxon>Lachnospiraceae</taxon>
        <taxon>Lachnospira</taxon>
    </lineage>
</organism>
<dbReference type="PROSITE" id="PS51257">
    <property type="entry name" value="PROKAR_LIPOPROTEIN"/>
    <property type="match status" value="1"/>
</dbReference>
<evidence type="ECO:0000313" key="4">
    <source>
        <dbReference type="Proteomes" id="UP000095780"/>
    </source>
</evidence>
<dbReference type="RefSeq" id="WP_055288188.1">
    <property type="nucleotide sequence ID" value="NZ_CABIXW010000014.1"/>
</dbReference>
<feature type="compositionally biased region" description="Polar residues" evidence="1">
    <location>
        <begin position="171"/>
        <end position="191"/>
    </location>
</feature>
<name>A0A175AA64_9FIRM</name>
<feature type="compositionally biased region" description="Basic and acidic residues" evidence="1">
    <location>
        <begin position="133"/>
        <end position="161"/>
    </location>
</feature>
<feature type="chain" id="PRO_5038419247" description="C2H2-type domain-containing protein" evidence="2">
    <location>
        <begin position="26"/>
        <end position="349"/>
    </location>
</feature>
<feature type="signal peptide" evidence="2">
    <location>
        <begin position="1"/>
        <end position="25"/>
    </location>
</feature>
<evidence type="ECO:0000256" key="1">
    <source>
        <dbReference type="SAM" id="MobiDB-lite"/>
    </source>
</evidence>
<gene>
    <name evidence="3" type="ORF">ERS852492_03048</name>
</gene>
<dbReference type="EMBL" id="CZBV01000014">
    <property type="protein sequence ID" value="CUQ92180.1"/>
    <property type="molecule type" value="Genomic_DNA"/>
</dbReference>
<reference evidence="3 4" key="1">
    <citation type="submission" date="2015-09" db="EMBL/GenBank/DDBJ databases">
        <authorList>
            <consortium name="Pathogen Informatics"/>
        </authorList>
    </citation>
    <scope>NUCLEOTIDE SEQUENCE [LARGE SCALE GENOMIC DNA]</scope>
    <source>
        <strain evidence="3 4">2789STDY5834878</strain>
    </source>
</reference>
<proteinExistence type="predicted"/>
<protein>
    <recommendedName>
        <fullName evidence="5">C2H2-type domain-containing protein</fullName>
    </recommendedName>
</protein>
<evidence type="ECO:0000256" key="2">
    <source>
        <dbReference type="SAM" id="SignalP"/>
    </source>
</evidence>
<feature type="region of interest" description="Disordered" evidence="1">
    <location>
        <begin position="125"/>
        <end position="222"/>
    </location>
</feature>
<evidence type="ECO:0000313" key="3">
    <source>
        <dbReference type="EMBL" id="CUQ92180.1"/>
    </source>
</evidence>
<keyword evidence="2" id="KW-0732">Signal</keyword>
<feature type="compositionally biased region" description="Polar residues" evidence="1">
    <location>
        <begin position="202"/>
        <end position="222"/>
    </location>
</feature>
<dbReference type="Proteomes" id="UP000095780">
    <property type="component" value="Unassembled WGS sequence"/>
</dbReference>